<gene>
    <name evidence="1" type="ORF">KTO63_03990</name>
</gene>
<reference evidence="1" key="1">
    <citation type="submission" date="2021-06" db="EMBL/GenBank/DDBJ databases">
        <authorList>
            <person name="Huq M.A."/>
        </authorList>
    </citation>
    <scope>NUCLEOTIDE SEQUENCE</scope>
    <source>
        <strain evidence="1">MAH-26</strain>
    </source>
</reference>
<accession>A0A9E2W7H7</accession>
<evidence type="ECO:0000313" key="2">
    <source>
        <dbReference type="Proteomes" id="UP000812270"/>
    </source>
</evidence>
<dbReference type="AlphaFoldDB" id="A0A9E2W7H7"/>
<dbReference type="EMBL" id="JAHSPG010000002">
    <property type="protein sequence ID" value="MBV4356297.1"/>
    <property type="molecule type" value="Genomic_DNA"/>
</dbReference>
<name>A0A9E2W7H7_9BACT</name>
<dbReference type="Proteomes" id="UP000812270">
    <property type="component" value="Unassembled WGS sequence"/>
</dbReference>
<protein>
    <submittedName>
        <fullName evidence="1">Uncharacterized protein</fullName>
    </submittedName>
</protein>
<comment type="caution">
    <text evidence="1">The sequence shown here is derived from an EMBL/GenBank/DDBJ whole genome shotgun (WGS) entry which is preliminary data.</text>
</comment>
<proteinExistence type="predicted"/>
<keyword evidence="2" id="KW-1185">Reference proteome</keyword>
<evidence type="ECO:0000313" key="1">
    <source>
        <dbReference type="EMBL" id="MBV4356297.1"/>
    </source>
</evidence>
<sequence>MNARNYRADVRLTPIDFPPIMGLGESSVSYLSEPKMINEKLALMIMQSYVLVDTFKNEQHIIFTIQSLYEIPPNEIKTREDVYDVYNDATSWMNEAYQYARIELPALHNITFPNQSIENYKNEIDRVFGLLDSRN</sequence>
<dbReference type="RefSeq" id="WP_217789855.1">
    <property type="nucleotide sequence ID" value="NZ_JAHSPG010000002.1"/>
</dbReference>
<organism evidence="1 2">
    <name type="scientific">Pinibacter aurantiacus</name>
    <dbReference type="NCBI Taxonomy" id="2851599"/>
    <lineage>
        <taxon>Bacteria</taxon>
        <taxon>Pseudomonadati</taxon>
        <taxon>Bacteroidota</taxon>
        <taxon>Chitinophagia</taxon>
        <taxon>Chitinophagales</taxon>
        <taxon>Chitinophagaceae</taxon>
        <taxon>Pinibacter</taxon>
    </lineage>
</organism>